<protein>
    <submittedName>
        <fullName evidence="4">Uncharacterized protein</fullName>
    </submittedName>
</protein>
<gene>
    <name evidence="4" type="ORF">EJN90_08105</name>
</gene>
<keyword evidence="5" id="KW-1185">Reference proteome</keyword>
<dbReference type="InterPro" id="IPR025164">
    <property type="entry name" value="Toastrack_DUF4097"/>
</dbReference>
<feature type="domain" description="YvlB/LiaX N-terminal" evidence="3">
    <location>
        <begin position="17"/>
        <end position="43"/>
    </location>
</feature>
<dbReference type="OrthoDB" id="2240743at2"/>
<dbReference type="AlphaFoldDB" id="A0A3S9HB48"/>
<evidence type="ECO:0000259" key="2">
    <source>
        <dbReference type="Pfam" id="PF13349"/>
    </source>
</evidence>
<dbReference type="InterPro" id="IPR058219">
    <property type="entry name" value="LiaX"/>
</dbReference>
<dbReference type="NCBIfam" id="NF038025">
    <property type="entry name" value="dapto_LiaX"/>
    <property type="match status" value="1"/>
</dbReference>
<sequence length="521" mass="59491">MESLINFIDILGGNTMNERERILALVREGIISTEEAIELLENAAKKHGKDALRKNVATDFSNEDEVKQKTETAEEQVEEAERKDKANFEKILEELASEISYFSSRVDEKTEALQVLRRQISLKQERRQEIATHEELDTLTPELEMEALRIDEELDGLKSQEEALREEKREMEEKMRTLKKEQLEKNIKTFSDKFGSKEEWQETASEFSGKINKIGSQIGSFLSSTINNVMDNVEWKEVDFNMNIPGIVSKKFHHEFLYENASATILDFQIANGNITLEKWDQDDIKVDADIKIYAKFDEETPMEAFEARSNIEIDEDHFTFHVPNKRVRCDIIVSLPEREYDYVAFKMLNGNITVNDFIGKDIYAKSTNGKMNFSNIKATMLEVDGVNGSIAVKNSRLVDLMAQMVNGTITTVSEITSSSLSIVNGDVKMTYSDLNTKRIKASSVNGSVKLALPLEKSVELEAHSSLGSIKNRMENMEILKQRDEKTNKHLESRRLEDNEPVMVELKTTNGSILLKDTDKE</sequence>
<dbReference type="InterPro" id="IPR053959">
    <property type="entry name" value="YvlB/LiaX_N"/>
</dbReference>
<accession>A0A3S9HB48</accession>
<evidence type="ECO:0000256" key="1">
    <source>
        <dbReference type="SAM" id="MobiDB-lite"/>
    </source>
</evidence>
<dbReference type="EMBL" id="CP034465">
    <property type="protein sequence ID" value="AZP04599.1"/>
    <property type="molecule type" value="Genomic_DNA"/>
</dbReference>
<evidence type="ECO:0000259" key="3">
    <source>
        <dbReference type="Pfam" id="PF22746"/>
    </source>
</evidence>
<organism evidence="4 5">
    <name type="scientific">Jeotgalibaca ciconiae</name>
    <dbReference type="NCBI Taxonomy" id="2496265"/>
    <lineage>
        <taxon>Bacteria</taxon>
        <taxon>Bacillati</taxon>
        <taxon>Bacillota</taxon>
        <taxon>Bacilli</taxon>
        <taxon>Lactobacillales</taxon>
        <taxon>Carnobacteriaceae</taxon>
        <taxon>Jeotgalibaca</taxon>
    </lineage>
</organism>
<feature type="domain" description="DUF4097" evidence="2">
    <location>
        <begin position="267"/>
        <end position="513"/>
    </location>
</feature>
<evidence type="ECO:0000313" key="5">
    <source>
        <dbReference type="Proteomes" id="UP000273326"/>
    </source>
</evidence>
<dbReference type="Pfam" id="PF13349">
    <property type="entry name" value="DUF4097"/>
    <property type="match status" value="1"/>
</dbReference>
<dbReference type="Proteomes" id="UP000273326">
    <property type="component" value="Chromosome"/>
</dbReference>
<dbReference type="KEGG" id="jeh:EJN90_08105"/>
<evidence type="ECO:0000313" key="4">
    <source>
        <dbReference type="EMBL" id="AZP04599.1"/>
    </source>
</evidence>
<reference evidence="5" key="1">
    <citation type="submission" date="2018-12" db="EMBL/GenBank/DDBJ databases">
        <title>Complete genome sequencing of Jeotgalibaca sp. H21T32.</title>
        <authorList>
            <person name="Bae J.-W."/>
            <person name="Lee S.-Y."/>
        </authorList>
    </citation>
    <scope>NUCLEOTIDE SEQUENCE [LARGE SCALE GENOMIC DNA]</scope>
    <source>
        <strain evidence="5">H21T32</strain>
    </source>
</reference>
<dbReference type="Pfam" id="PF22746">
    <property type="entry name" value="SHOCT-like_DUF2089-C"/>
    <property type="match status" value="1"/>
</dbReference>
<name>A0A3S9HB48_9LACT</name>
<feature type="region of interest" description="Disordered" evidence="1">
    <location>
        <begin position="62"/>
        <end position="82"/>
    </location>
</feature>
<proteinExistence type="predicted"/>